<dbReference type="OrthoDB" id="3757373at2"/>
<dbReference type="Proteomes" id="UP000199385">
    <property type="component" value="Chromosome I"/>
</dbReference>
<proteinExistence type="predicted"/>
<reference evidence="4" key="1">
    <citation type="submission" date="2016-06" db="EMBL/GenBank/DDBJ databases">
        <authorList>
            <person name="Varghese N."/>
            <person name="Submissions Spin"/>
        </authorList>
    </citation>
    <scope>NUCLEOTIDE SEQUENCE [LARGE SCALE GENOMIC DNA]</scope>
    <source>
        <strain evidence="4">DSM 44815</strain>
    </source>
</reference>
<evidence type="ECO:0000313" key="4">
    <source>
        <dbReference type="Proteomes" id="UP000199385"/>
    </source>
</evidence>
<keyword evidence="2" id="KW-0812">Transmembrane</keyword>
<dbReference type="STRING" id="261654.GA0070611_6231"/>
<feature type="transmembrane region" description="Helical" evidence="2">
    <location>
        <begin position="29"/>
        <end position="48"/>
    </location>
</feature>
<keyword evidence="4" id="KW-1185">Reference proteome</keyword>
<evidence type="ECO:0000256" key="2">
    <source>
        <dbReference type="SAM" id="Phobius"/>
    </source>
</evidence>
<sequence length="429" mass="46314">MTIIDLGELRDDVTPDPPRPRPRAVGRRYRFLGALLLALVTLAAATPVPRRVVLTVPGRPASEVFLAGNRMYAVELPEPNRDGGRRLVAYELAGSRIRERWHTLLPAGTVPVGAAVRSGRLLVSGRSADDASWESVGIDPRTGRIVWRESGVLLAAGEATLLGSVDVERGGTAFRRIDVATGRALWSVVMPTTDAYDHVDFEMNRAGLERLVLVPASGPVQVHDAVSGVRQAVRDLHPGELPALRRTLIAAGLLLELTDGGSTVTAYDLDRLQRRWSAALPLVDHAERCGRLLCAFRQTGGMWALDPATGRTVWTSPRWQSVLAAAPGRLLLIGPTADASEQAVVDEATGRLIAEQGDWRWLPSDDPDEPMIAVRSGRDGRVLVAELDPALDRPRIRAVLTGATGDCRTGPTLVVCRRTDGGFGVWTLP</sequence>
<keyword evidence="2" id="KW-0472">Membrane</keyword>
<feature type="region of interest" description="Disordered" evidence="1">
    <location>
        <begin position="1"/>
        <end position="22"/>
    </location>
</feature>
<dbReference type="EMBL" id="LT594323">
    <property type="protein sequence ID" value="SBT53656.1"/>
    <property type="molecule type" value="Genomic_DNA"/>
</dbReference>
<dbReference type="Gene3D" id="2.130.10.10">
    <property type="entry name" value="YVTN repeat-like/Quinoprotein amine dehydrogenase"/>
    <property type="match status" value="1"/>
</dbReference>
<organism evidence="3 4">
    <name type="scientific">Micromonospora auratinigra</name>
    <dbReference type="NCBI Taxonomy" id="261654"/>
    <lineage>
        <taxon>Bacteria</taxon>
        <taxon>Bacillati</taxon>
        <taxon>Actinomycetota</taxon>
        <taxon>Actinomycetes</taxon>
        <taxon>Micromonosporales</taxon>
        <taxon>Micromonosporaceae</taxon>
        <taxon>Micromonospora</taxon>
    </lineage>
</organism>
<dbReference type="InterPro" id="IPR015943">
    <property type="entry name" value="WD40/YVTN_repeat-like_dom_sf"/>
</dbReference>
<gene>
    <name evidence="3" type="ORF">GA0070611_6231</name>
</gene>
<name>A0A1A9AC23_9ACTN</name>
<dbReference type="RefSeq" id="WP_157740424.1">
    <property type="nucleotide sequence ID" value="NZ_LT594323.1"/>
</dbReference>
<dbReference type="InterPro" id="IPR011047">
    <property type="entry name" value="Quinoprotein_ADH-like_sf"/>
</dbReference>
<evidence type="ECO:0008006" key="5">
    <source>
        <dbReference type="Google" id="ProtNLM"/>
    </source>
</evidence>
<accession>A0A1A9AC23</accession>
<dbReference type="SUPFAM" id="SSF50998">
    <property type="entry name" value="Quinoprotein alcohol dehydrogenase-like"/>
    <property type="match status" value="1"/>
</dbReference>
<dbReference type="AlphaFoldDB" id="A0A1A9AC23"/>
<evidence type="ECO:0000313" key="3">
    <source>
        <dbReference type="EMBL" id="SBT53656.1"/>
    </source>
</evidence>
<keyword evidence="2" id="KW-1133">Transmembrane helix</keyword>
<evidence type="ECO:0000256" key="1">
    <source>
        <dbReference type="SAM" id="MobiDB-lite"/>
    </source>
</evidence>
<dbReference type="PATRIC" id="fig|261654.4.peg.6312"/>
<protein>
    <recommendedName>
        <fullName evidence="5">PQQ-like domain-containing protein</fullName>
    </recommendedName>
</protein>